<dbReference type="AlphaFoldDB" id="A0A9X3C5V0"/>
<protein>
    <recommendedName>
        <fullName evidence="2">Phosphoenolpyruvate carboxylase</fullName>
    </recommendedName>
</protein>
<keyword evidence="4" id="KW-1185">Reference proteome</keyword>
<dbReference type="EMBL" id="JAOZEW010000010">
    <property type="protein sequence ID" value="MCV9928212.1"/>
    <property type="molecule type" value="Genomic_DNA"/>
</dbReference>
<dbReference type="Proteomes" id="UP001151079">
    <property type="component" value="Unassembled WGS sequence"/>
</dbReference>
<gene>
    <name evidence="3" type="ORF">OIU83_11135</name>
</gene>
<dbReference type="GO" id="GO:0005829">
    <property type="term" value="C:cytosol"/>
    <property type="evidence" value="ECO:0007669"/>
    <property type="project" value="TreeGrafter"/>
</dbReference>
<dbReference type="Pfam" id="PF00311">
    <property type="entry name" value="PEPcase"/>
    <property type="match status" value="2"/>
</dbReference>
<evidence type="ECO:0000256" key="2">
    <source>
        <dbReference type="ARBA" id="ARBA00022419"/>
    </source>
</evidence>
<proteinExistence type="predicted"/>
<sequence length="861" mass="98865">MYTLPKIERFNQDVLSKYHIYNSVFITLPFDSIDNTGVLLPLFTEVCETGFKKQETPKEIVNFFSGKYLNDASEKDKIDLMFRFIQYIERQIVLFDAIEDAAFPAVNNMEGRGSLRDIKEKSDAKEMDDDLVEFLESFNVRTVLTAHPTQFYPGPVLGIINDLTDAIRTNDLLTIKKLLAQLGKTPFIQNEKPNPYDEAVSLIWYLENVFYETSGEIVHYLQRNIFHGNPIQNPLIKLGFWPGGDRDGNPFVTTAITLKVAERLRTSILKCYYIEMRKLKRKLTFAGVDTLVSELEYKLYRSVFYSQGEIYITLDEFKGQLNKIKNIIIENHQSLYLDELEALLIKINLFGFYFATLDIRQNSKIHDAVFKDVVTYYLKEDSSVFPANYYDLSENEKIAVLSKVKGNLNPSVFENEITRSTIESIQAIKTIQENNGEYGANRYIISNNESALNVMETFALIRLNNWESPTVDIIPLFESVDDLQNAHEIMEQLYTNPEYAKHLIARGNKQTIMLGFSDGTKDGGYLMANWSIYRAKEALTEISRKYGIKAIFFDGRGGPPARGGGKTHKFYASLGPKIENNEIQITVQGQTISSNFGTLDSCRYNLENLLSAGVTNQVFSKGKNELTVDEKVILDQLAELGYQEYLSFKNHPKFIPYLEKMSTLKYYSKTNIGSRPSKRSKSDHLDFADLRAIPFVGSWSQLKQNVPGFFGVGTALRHFEETNQWEKVQDLYDNSLFFKTLLENSMMSLAKSFLPLTAYMRKDPEFGEFWQIIYDEFSETKRLLLKIAGHKELMENYPDGKASIQIRERIVLPLLTIQQYALLRINELNKEENVDDDLIKVYEKIVTRSLFGNTNASRNSA</sequence>
<evidence type="ECO:0000256" key="1">
    <source>
        <dbReference type="ARBA" id="ARBA00003670"/>
    </source>
</evidence>
<dbReference type="PRINTS" id="PR00150">
    <property type="entry name" value="PEPCARBXLASE"/>
</dbReference>
<comment type="caution">
    <text evidence="3">The sequence shown here is derived from an EMBL/GenBank/DDBJ whole genome shotgun (WGS) entry which is preliminary data.</text>
</comment>
<dbReference type="GO" id="GO:0015977">
    <property type="term" value="P:carbon fixation"/>
    <property type="evidence" value="ECO:0007669"/>
    <property type="project" value="InterPro"/>
</dbReference>
<dbReference type="PANTHER" id="PTHR30523">
    <property type="entry name" value="PHOSPHOENOLPYRUVATE CARBOXYLASE"/>
    <property type="match status" value="1"/>
</dbReference>
<dbReference type="GO" id="GO:0006099">
    <property type="term" value="P:tricarboxylic acid cycle"/>
    <property type="evidence" value="ECO:0007669"/>
    <property type="project" value="InterPro"/>
</dbReference>
<dbReference type="InterPro" id="IPR021135">
    <property type="entry name" value="PEP_COase"/>
</dbReference>
<organism evidence="3 4">
    <name type="scientific">Flavobacterium shii</name>
    <dbReference type="NCBI Taxonomy" id="2987687"/>
    <lineage>
        <taxon>Bacteria</taxon>
        <taxon>Pseudomonadati</taxon>
        <taxon>Bacteroidota</taxon>
        <taxon>Flavobacteriia</taxon>
        <taxon>Flavobacteriales</taxon>
        <taxon>Flavobacteriaceae</taxon>
        <taxon>Flavobacterium</taxon>
    </lineage>
</organism>
<dbReference type="PANTHER" id="PTHR30523:SF6">
    <property type="entry name" value="PHOSPHOENOLPYRUVATE CARBOXYLASE"/>
    <property type="match status" value="1"/>
</dbReference>
<dbReference type="RefSeq" id="WP_264206332.1">
    <property type="nucleotide sequence ID" value="NZ_JAOZEW010000010.1"/>
</dbReference>
<dbReference type="GO" id="GO:0008964">
    <property type="term" value="F:phosphoenolpyruvate carboxylase activity"/>
    <property type="evidence" value="ECO:0007669"/>
    <property type="project" value="InterPro"/>
</dbReference>
<evidence type="ECO:0000313" key="3">
    <source>
        <dbReference type="EMBL" id="MCV9928212.1"/>
    </source>
</evidence>
<dbReference type="SUPFAM" id="SSF51621">
    <property type="entry name" value="Phosphoenolpyruvate/pyruvate domain"/>
    <property type="match status" value="1"/>
</dbReference>
<comment type="function">
    <text evidence="1">Forms oxaloacetate, a four-carbon dicarboxylic acid source for the tricarboxylic acid cycle.</text>
</comment>
<name>A0A9X3C5V0_9FLAO</name>
<evidence type="ECO:0000313" key="4">
    <source>
        <dbReference type="Proteomes" id="UP001151079"/>
    </source>
</evidence>
<dbReference type="InterPro" id="IPR015813">
    <property type="entry name" value="Pyrv/PenolPyrv_kinase-like_dom"/>
</dbReference>
<reference evidence="3" key="1">
    <citation type="submission" date="2022-10" db="EMBL/GenBank/DDBJ databases">
        <title>Two novel species of Flavobacterium.</title>
        <authorList>
            <person name="Liu Q."/>
            <person name="Xin Y.-H."/>
        </authorList>
    </citation>
    <scope>NUCLEOTIDE SEQUENCE</scope>
    <source>
        <strain evidence="3">LS1R49</strain>
    </source>
</reference>
<accession>A0A9X3C5V0</accession>
<keyword evidence="3" id="KW-0456">Lyase</keyword>